<dbReference type="AlphaFoldDB" id="A0A841HM48"/>
<evidence type="ECO:0000313" key="8">
    <source>
        <dbReference type="Proteomes" id="UP000588068"/>
    </source>
</evidence>
<dbReference type="Proteomes" id="UP000588068">
    <property type="component" value="Unassembled WGS sequence"/>
</dbReference>
<dbReference type="SMART" id="SM00267">
    <property type="entry name" value="GGDEF"/>
    <property type="match status" value="1"/>
</dbReference>
<comment type="cofactor">
    <cofactor evidence="1">
        <name>Mg(2+)</name>
        <dbReference type="ChEBI" id="CHEBI:18420"/>
    </cofactor>
</comment>
<dbReference type="Gene3D" id="1.25.40.10">
    <property type="entry name" value="Tetratricopeptide repeat domain"/>
    <property type="match status" value="1"/>
</dbReference>
<dbReference type="PANTHER" id="PTHR45138">
    <property type="entry name" value="REGULATORY COMPONENTS OF SENSORY TRANSDUCTION SYSTEM"/>
    <property type="match status" value="1"/>
</dbReference>
<dbReference type="InterPro" id="IPR050469">
    <property type="entry name" value="Diguanylate_Cyclase"/>
</dbReference>
<dbReference type="InterPro" id="IPR029787">
    <property type="entry name" value="Nucleotide_cyclase"/>
</dbReference>
<dbReference type="NCBIfam" id="TIGR00254">
    <property type="entry name" value="GGDEF"/>
    <property type="match status" value="1"/>
</dbReference>
<dbReference type="Gene3D" id="3.30.70.270">
    <property type="match status" value="1"/>
</dbReference>
<feature type="signal peptide" evidence="5">
    <location>
        <begin position="1"/>
        <end position="39"/>
    </location>
</feature>
<keyword evidence="8" id="KW-1185">Reference proteome</keyword>
<proteinExistence type="predicted"/>
<dbReference type="GO" id="GO:0052621">
    <property type="term" value="F:diguanylate cyclase activity"/>
    <property type="evidence" value="ECO:0007669"/>
    <property type="project" value="UniProtKB-EC"/>
</dbReference>
<name>A0A841HM48_9GAMM</name>
<dbReference type="InterPro" id="IPR011990">
    <property type="entry name" value="TPR-like_helical_dom_sf"/>
</dbReference>
<dbReference type="RefSeq" id="WP_184333185.1">
    <property type="nucleotide sequence ID" value="NZ_JACHHZ010000003.1"/>
</dbReference>
<keyword evidence="4" id="KW-1133">Transmembrane helix</keyword>
<dbReference type="GO" id="GO:0043709">
    <property type="term" value="P:cell adhesion involved in single-species biofilm formation"/>
    <property type="evidence" value="ECO:0007669"/>
    <property type="project" value="TreeGrafter"/>
</dbReference>
<evidence type="ECO:0000259" key="6">
    <source>
        <dbReference type="PROSITE" id="PS50887"/>
    </source>
</evidence>
<organism evidence="7 8">
    <name type="scientific">Povalibacter uvarum</name>
    <dbReference type="NCBI Taxonomy" id="732238"/>
    <lineage>
        <taxon>Bacteria</taxon>
        <taxon>Pseudomonadati</taxon>
        <taxon>Pseudomonadota</taxon>
        <taxon>Gammaproteobacteria</taxon>
        <taxon>Steroidobacterales</taxon>
        <taxon>Steroidobacteraceae</taxon>
        <taxon>Povalibacter</taxon>
    </lineage>
</organism>
<keyword evidence="5" id="KW-0732">Signal</keyword>
<dbReference type="PANTHER" id="PTHR45138:SF9">
    <property type="entry name" value="DIGUANYLATE CYCLASE DGCM-RELATED"/>
    <property type="match status" value="1"/>
</dbReference>
<feature type="transmembrane region" description="Helical" evidence="4">
    <location>
        <begin position="398"/>
        <end position="415"/>
    </location>
</feature>
<evidence type="ECO:0000256" key="3">
    <source>
        <dbReference type="ARBA" id="ARBA00034247"/>
    </source>
</evidence>
<dbReference type="InterPro" id="IPR043128">
    <property type="entry name" value="Rev_trsase/Diguanyl_cyclase"/>
</dbReference>
<reference evidence="7 8" key="1">
    <citation type="submission" date="2020-08" db="EMBL/GenBank/DDBJ databases">
        <title>Genomic Encyclopedia of Type Strains, Phase IV (KMG-IV): sequencing the most valuable type-strain genomes for metagenomic binning, comparative biology and taxonomic classification.</title>
        <authorList>
            <person name="Goeker M."/>
        </authorList>
    </citation>
    <scope>NUCLEOTIDE SEQUENCE [LARGE SCALE GENOMIC DNA]</scope>
    <source>
        <strain evidence="7 8">DSM 26723</strain>
    </source>
</reference>
<evidence type="ECO:0000256" key="2">
    <source>
        <dbReference type="ARBA" id="ARBA00012528"/>
    </source>
</evidence>
<feature type="chain" id="PRO_5032570278" description="diguanylate cyclase" evidence="5">
    <location>
        <begin position="40"/>
        <end position="622"/>
    </location>
</feature>
<dbReference type="FunFam" id="3.30.70.270:FF:000001">
    <property type="entry name" value="Diguanylate cyclase domain protein"/>
    <property type="match status" value="1"/>
</dbReference>
<protein>
    <recommendedName>
        <fullName evidence="2">diguanylate cyclase</fullName>
        <ecNumber evidence="2">2.7.7.65</ecNumber>
    </recommendedName>
</protein>
<dbReference type="EMBL" id="JACHHZ010000003">
    <property type="protein sequence ID" value="MBB6094167.1"/>
    <property type="molecule type" value="Genomic_DNA"/>
</dbReference>
<feature type="domain" description="GGDEF" evidence="6">
    <location>
        <begin position="458"/>
        <end position="591"/>
    </location>
</feature>
<evidence type="ECO:0000256" key="4">
    <source>
        <dbReference type="SAM" id="Phobius"/>
    </source>
</evidence>
<dbReference type="Pfam" id="PF00990">
    <property type="entry name" value="GGDEF"/>
    <property type="match status" value="1"/>
</dbReference>
<dbReference type="InterPro" id="IPR000160">
    <property type="entry name" value="GGDEF_dom"/>
</dbReference>
<keyword evidence="4" id="KW-0472">Membrane</keyword>
<sequence length="622" mass="69057">MTSKRKPLLPGHNRTAWRLSPRGLVLSLLLVLAGATAGADEIDDLLGKADRLKSIDHPAFVSILSDVDRRSGSLPPPQLHRLQYLKAWAAAYSADYPVAIPMLRSLLETDAEPTLRFRALATITNVLSISRRYEEAFARLEELLHLLPEITDPAARQQGLGVAAVLYAQVGLDDIAIKYADQIVQENWAGLGTCRGGRLKLEAIYKAARVEPSAEEMEDTIDACTRIGDLGRANFIRVYAADNYLRLSRHDLALALLDGRREEIDKTGYKPLISLYDSLLARIYREMGKPDLVRKYALSAIDNSTQEGFVEPLLPSYRLLYLLARERGDLAAALEYHEKYAAADKGYLDELSARQFAYEKVKHQSLANQFQIDALNKQNEVLQLQQALDKKAVEASRLYIALLLMLVAFIIFFAYKTKRSQLHFMKLSQVDGLTGISNRPHFIELAVSTLAASQKMDQEVCVVLCDLDHFKAINDQYGHAAGDAALKQVVAAFRTHLRTGDVLGRVGGEEFGVLLPGCTLEAARERCEQLRRAVADLVLLHDGREISLSASFGVETTASCGYELRQLLANADAALYQGKHAGRNRVVAYDSSLSGFFSSMTTTGRFRASRDRFTQDLAKQPE</sequence>
<evidence type="ECO:0000313" key="7">
    <source>
        <dbReference type="EMBL" id="MBB6094167.1"/>
    </source>
</evidence>
<keyword evidence="4" id="KW-0812">Transmembrane</keyword>
<gene>
    <name evidence="7" type="ORF">HNQ60_003048</name>
</gene>
<dbReference type="PROSITE" id="PS50887">
    <property type="entry name" value="GGDEF"/>
    <property type="match status" value="1"/>
</dbReference>
<accession>A0A841HM48</accession>
<comment type="catalytic activity">
    <reaction evidence="3">
        <text>2 GTP = 3',3'-c-di-GMP + 2 diphosphate</text>
        <dbReference type="Rhea" id="RHEA:24898"/>
        <dbReference type="ChEBI" id="CHEBI:33019"/>
        <dbReference type="ChEBI" id="CHEBI:37565"/>
        <dbReference type="ChEBI" id="CHEBI:58805"/>
        <dbReference type="EC" id="2.7.7.65"/>
    </reaction>
</comment>
<comment type="caution">
    <text evidence="7">The sequence shown here is derived from an EMBL/GenBank/DDBJ whole genome shotgun (WGS) entry which is preliminary data.</text>
</comment>
<dbReference type="SUPFAM" id="SSF48452">
    <property type="entry name" value="TPR-like"/>
    <property type="match status" value="1"/>
</dbReference>
<dbReference type="SUPFAM" id="SSF55073">
    <property type="entry name" value="Nucleotide cyclase"/>
    <property type="match status" value="1"/>
</dbReference>
<dbReference type="GO" id="GO:1902201">
    <property type="term" value="P:negative regulation of bacterial-type flagellum-dependent cell motility"/>
    <property type="evidence" value="ECO:0007669"/>
    <property type="project" value="TreeGrafter"/>
</dbReference>
<evidence type="ECO:0000256" key="5">
    <source>
        <dbReference type="SAM" id="SignalP"/>
    </source>
</evidence>
<dbReference type="EC" id="2.7.7.65" evidence="2"/>
<evidence type="ECO:0000256" key="1">
    <source>
        <dbReference type="ARBA" id="ARBA00001946"/>
    </source>
</evidence>
<dbReference type="CDD" id="cd01949">
    <property type="entry name" value="GGDEF"/>
    <property type="match status" value="1"/>
</dbReference>
<dbReference type="GO" id="GO:0005886">
    <property type="term" value="C:plasma membrane"/>
    <property type="evidence" value="ECO:0007669"/>
    <property type="project" value="TreeGrafter"/>
</dbReference>